<dbReference type="EMBL" id="CP143423">
    <property type="protein sequence ID" value="WVX48172.1"/>
    <property type="molecule type" value="Genomic_DNA"/>
</dbReference>
<proteinExistence type="predicted"/>
<dbReference type="InterPro" id="IPR045864">
    <property type="entry name" value="aa-tRNA-synth_II/BPL/LPL"/>
</dbReference>
<evidence type="ECO:0000313" key="7">
    <source>
        <dbReference type="Proteomes" id="UP001318682"/>
    </source>
</evidence>
<accession>A0ABZ2BQB1</accession>
<keyword evidence="7" id="KW-1185">Reference proteome</keyword>
<keyword evidence="1 6" id="KW-0436">Ligase</keyword>
<gene>
    <name evidence="6" type="primary">birA</name>
    <name evidence="6" type="ORF">ROLI_012500</name>
</gene>
<dbReference type="Pfam" id="PF03099">
    <property type="entry name" value="BPL_LplA_LipB"/>
    <property type="match status" value="1"/>
</dbReference>
<dbReference type="Pfam" id="PF02237">
    <property type="entry name" value="BPL_C"/>
    <property type="match status" value="1"/>
</dbReference>
<dbReference type="Gene3D" id="2.30.30.100">
    <property type="match status" value="1"/>
</dbReference>
<evidence type="ECO:0000259" key="5">
    <source>
        <dbReference type="PROSITE" id="PS51733"/>
    </source>
</evidence>
<dbReference type="RefSeq" id="WP_187428654.1">
    <property type="nucleotide sequence ID" value="NZ_CP143423.1"/>
</dbReference>
<dbReference type="InterPro" id="IPR003142">
    <property type="entry name" value="BPL_C"/>
</dbReference>
<name>A0ABZ2BQB1_9RHOB</name>
<dbReference type="InterPro" id="IPR004143">
    <property type="entry name" value="BPL_LPL_catalytic"/>
</dbReference>
<protein>
    <recommendedName>
        <fullName evidence="3">biotin--[biotin carboxyl-carrier protein] ligase</fullName>
        <ecNumber evidence="3">6.3.4.15</ecNumber>
    </recommendedName>
</protein>
<reference evidence="7" key="2">
    <citation type="submission" date="2024-01" db="EMBL/GenBank/DDBJ databases">
        <title>Roseobacter fucihabitans sp. nov., isolated from the brown alga Fucus spiralis.</title>
        <authorList>
            <person name="Hahnke S."/>
            <person name="Berger M."/>
            <person name="Schlingloff A."/>
            <person name="Athale I."/>
            <person name="Neumann-Schaal M."/>
            <person name="Adenaya A."/>
            <person name="Poehlein A."/>
            <person name="Daniel R."/>
            <person name="Pertersen J."/>
            <person name="Brinkhoff T."/>
        </authorList>
    </citation>
    <scope>NUCLEOTIDE SEQUENCE [LARGE SCALE GENOMIC DNA]</scope>
    <source>
        <strain evidence="7">B14</strain>
    </source>
</reference>
<dbReference type="CDD" id="cd16442">
    <property type="entry name" value="BPL"/>
    <property type="match status" value="1"/>
</dbReference>
<evidence type="ECO:0000256" key="3">
    <source>
        <dbReference type="ARBA" id="ARBA00024227"/>
    </source>
</evidence>
<organism evidence="6 7">
    <name type="scientific">Roseobacter fucihabitans</name>
    <dbReference type="NCBI Taxonomy" id="1537242"/>
    <lineage>
        <taxon>Bacteria</taxon>
        <taxon>Pseudomonadati</taxon>
        <taxon>Pseudomonadota</taxon>
        <taxon>Alphaproteobacteria</taxon>
        <taxon>Rhodobacterales</taxon>
        <taxon>Roseobacteraceae</taxon>
        <taxon>Roseobacter</taxon>
    </lineage>
</organism>
<dbReference type="PROSITE" id="PS51733">
    <property type="entry name" value="BPL_LPL_CATALYTIC"/>
    <property type="match status" value="1"/>
</dbReference>
<dbReference type="Proteomes" id="UP001318682">
    <property type="component" value="Chromosome"/>
</dbReference>
<sequence>MSTDWPAGYGRIIRDSVRSTLDEALLLAPETPGAFWVLAHHQTSARGRRGRPWSMPKGNFAATLLLRPDEPPGVAALRSFVMSLALFRTLADVTAMPENFAMKWPNDVLLEGGKLAGILLESTGQRGRIGPLAIGVGVNLRAAPSAHEVEEGALTPVSLMDRTGITITPEAFLDILAAHYAGLETQFTQYGFAPIRTAWLAHAARLGTKITARTGRAEMTGIFEDVDTDGNLMLREAAGLRRIAAADVFFTP</sequence>
<dbReference type="SUPFAM" id="SSF55681">
    <property type="entry name" value="Class II aaRS and biotin synthetases"/>
    <property type="match status" value="1"/>
</dbReference>
<dbReference type="PANTHER" id="PTHR12835">
    <property type="entry name" value="BIOTIN PROTEIN LIGASE"/>
    <property type="match status" value="1"/>
</dbReference>
<evidence type="ECO:0000256" key="4">
    <source>
        <dbReference type="ARBA" id="ARBA00047846"/>
    </source>
</evidence>
<reference evidence="6 7" key="1">
    <citation type="submission" date="2015-07" db="EMBL/GenBank/DDBJ databases">
        <authorList>
            <person name="Voget S."/>
            <person name="Dogs M."/>
            <person name="Brinkhoff T.H."/>
            <person name="Daniel R."/>
        </authorList>
    </citation>
    <scope>NUCLEOTIDE SEQUENCE [LARGE SCALE GENOMIC DNA]</scope>
    <source>
        <strain evidence="6 7">B14</strain>
    </source>
</reference>
<comment type="catalytic activity">
    <reaction evidence="4">
        <text>biotin + L-lysyl-[protein] + ATP = N(6)-biotinyl-L-lysyl-[protein] + AMP + diphosphate + H(+)</text>
        <dbReference type="Rhea" id="RHEA:11756"/>
        <dbReference type="Rhea" id="RHEA-COMP:9752"/>
        <dbReference type="Rhea" id="RHEA-COMP:10505"/>
        <dbReference type="ChEBI" id="CHEBI:15378"/>
        <dbReference type="ChEBI" id="CHEBI:29969"/>
        <dbReference type="ChEBI" id="CHEBI:30616"/>
        <dbReference type="ChEBI" id="CHEBI:33019"/>
        <dbReference type="ChEBI" id="CHEBI:57586"/>
        <dbReference type="ChEBI" id="CHEBI:83144"/>
        <dbReference type="ChEBI" id="CHEBI:456215"/>
        <dbReference type="EC" id="6.3.4.15"/>
    </reaction>
</comment>
<feature type="domain" description="BPL/LPL catalytic" evidence="5">
    <location>
        <begin position="1"/>
        <end position="188"/>
    </location>
</feature>
<dbReference type="Gene3D" id="3.30.930.10">
    <property type="entry name" value="Bira Bifunctional Protein, Domain 2"/>
    <property type="match status" value="1"/>
</dbReference>
<dbReference type="PANTHER" id="PTHR12835:SF5">
    <property type="entry name" value="BIOTIN--PROTEIN LIGASE"/>
    <property type="match status" value="1"/>
</dbReference>
<keyword evidence="2" id="KW-0092">Biotin</keyword>
<dbReference type="NCBIfam" id="TIGR00121">
    <property type="entry name" value="birA_ligase"/>
    <property type="match status" value="1"/>
</dbReference>
<evidence type="ECO:0000256" key="1">
    <source>
        <dbReference type="ARBA" id="ARBA00022598"/>
    </source>
</evidence>
<dbReference type="EC" id="6.3.4.15" evidence="3"/>
<evidence type="ECO:0000313" key="6">
    <source>
        <dbReference type="EMBL" id="WVX48172.1"/>
    </source>
</evidence>
<dbReference type="GO" id="GO:0004077">
    <property type="term" value="F:biotin--[biotin carboxyl-carrier protein] ligase activity"/>
    <property type="evidence" value="ECO:0007669"/>
    <property type="project" value="UniProtKB-EC"/>
</dbReference>
<dbReference type="InterPro" id="IPR004408">
    <property type="entry name" value="Biotin_CoA_COase_ligase"/>
</dbReference>
<evidence type="ECO:0000256" key="2">
    <source>
        <dbReference type="ARBA" id="ARBA00023267"/>
    </source>
</evidence>